<feature type="region of interest" description="Disordered" evidence="1">
    <location>
        <begin position="1"/>
        <end position="66"/>
    </location>
</feature>
<sequence>MHVSAIHTLRSPPPKNRRRADDHSPAKASFSKNAMEPPERGAPLTAGARGAPPMGGGPVGPTLRGSERLPWESCERAAAEGGVLGDVGLGSIA</sequence>
<accession>A0A9W9IJE0</accession>
<keyword evidence="3" id="KW-1185">Reference proteome</keyword>
<organism evidence="2 3">
    <name type="scientific">Penicillium canariense</name>
    <dbReference type="NCBI Taxonomy" id="189055"/>
    <lineage>
        <taxon>Eukaryota</taxon>
        <taxon>Fungi</taxon>
        <taxon>Dikarya</taxon>
        <taxon>Ascomycota</taxon>
        <taxon>Pezizomycotina</taxon>
        <taxon>Eurotiomycetes</taxon>
        <taxon>Eurotiomycetidae</taxon>
        <taxon>Eurotiales</taxon>
        <taxon>Aspergillaceae</taxon>
        <taxon>Penicillium</taxon>
    </lineage>
</organism>
<dbReference type="RefSeq" id="XP_056546969.1">
    <property type="nucleotide sequence ID" value="XM_056683363.1"/>
</dbReference>
<dbReference type="Proteomes" id="UP001149163">
    <property type="component" value="Unassembled WGS sequence"/>
</dbReference>
<proteinExistence type="predicted"/>
<dbReference type="EMBL" id="JAPQKN010000001">
    <property type="protein sequence ID" value="KAJ5175361.1"/>
    <property type="molecule type" value="Genomic_DNA"/>
</dbReference>
<comment type="caution">
    <text evidence="2">The sequence shown here is derived from an EMBL/GenBank/DDBJ whole genome shotgun (WGS) entry which is preliminary data.</text>
</comment>
<protein>
    <submittedName>
        <fullName evidence="2">Uncharacterized protein</fullName>
    </submittedName>
</protein>
<reference evidence="2" key="2">
    <citation type="journal article" date="2023" name="IMA Fungus">
        <title>Comparative genomic study of the Penicillium genus elucidates a diverse pangenome and 15 lateral gene transfer events.</title>
        <authorList>
            <person name="Petersen C."/>
            <person name="Sorensen T."/>
            <person name="Nielsen M.R."/>
            <person name="Sondergaard T.E."/>
            <person name="Sorensen J.L."/>
            <person name="Fitzpatrick D.A."/>
            <person name="Frisvad J.C."/>
            <person name="Nielsen K.L."/>
        </authorList>
    </citation>
    <scope>NUCLEOTIDE SEQUENCE</scope>
    <source>
        <strain evidence="2">IBT 26290</strain>
    </source>
</reference>
<gene>
    <name evidence="2" type="ORF">N7482_001238</name>
</gene>
<dbReference type="GeneID" id="81422539"/>
<dbReference type="AlphaFoldDB" id="A0A9W9IJE0"/>
<evidence type="ECO:0000256" key="1">
    <source>
        <dbReference type="SAM" id="MobiDB-lite"/>
    </source>
</evidence>
<name>A0A9W9IJE0_9EURO</name>
<evidence type="ECO:0000313" key="3">
    <source>
        <dbReference type="Proteomes" id="UP001149163"/>
    </source>
</evidence>
<evidence type="ECO:0000313" key="2">
    <source>
        <dbReference type="EMBL" id="KAJ5175361.1"/>
    </source>
</evidence>
<reference evidence="2" key="1">
    <citation type="submission" date="2022-11" db="EMBL/GenBank/DDBJ databases">
        <authorList>
            <person name="Petersen C."/>
        </authorList>
    </citation>
    <scope>NUCLEOTIDE SEQUENCE</scope>
    <source>
        <strain evidence="2">IBT 26290</strain>
    </source>
</reference>